<keyword evidence="3" id="KW-1185">Reference proteome</keyword>
<gene>
    <name evidence="2" type="ORF">NEA10_16780</name>
</gene>
<organism evidence="2 3">
    <name type="scientific">Phormidium yuhuli AB48</name>
    <dbReference type="NCBI Taxonomy" id="2940671"/>
    <lineage>
        <taxon>Bacteria</taxon>
        <taxon>Bacillati</taxon>
        <taxon>Cyanobacteriota</taxon>
        <taxon>Cyanophyceae</taxon>
        <taxon>Oscillatoriophycideae</taxon>
        <taxon>Oscillatoriales</taxon>
        <taxon>Oscillatoriaceae</taxon>
        <taxon>Phormidium</taxon>
        <taxon>Phormidium yuhuli</taxon>
    </lineage>
</organism>
<sequence length="352" mass="41090">MRTEESLERIANLLNNAKQLPKHKVAQPTFFEITGYPHLENVSSNVLAFYLQPSNPHQLGGLLLQALCLAANHPIDELDAASATVRTEESTSGNKRIDIVIETNNTMIGIENKIYHELNNDLQVYWRHLSLNAQSRNVMGIVLSLKPMQSPDTTGFQNITYEQLFTQFELSLSTLDQSKRYHLFLLEFIQNIRNLIRGTTMDLDRINFFRNHQQEINNLLSEIDRLKQDMRQRLNQLAETLELERHDSRVTQGYWSPPTAAVMEFLFYTIDINPQCVLQIDIFIDLSGWHMQFWNRRGERQRVQHMMIEQDIPHRVQQKPVWRLVYTGPCPPFEADISELHPWVTEVTNQLI</sequence>
<evidence type="ECO:0000256" key="1">
    <source>
        <dbReference type="SAM" id="Coils"/>
    </source>
</evidence>
<name>A0ABY5ANQ7_9CYAN</name>
<keyword evidence="1" id="KW-0175">Coiled coil</keyword>
<accession>A0ABY5ANQ7</accession>
<protein>
    <submittedName>
        <fullName evidence="2">PD-(D/E)XK nuclease family protein</fullName>
    </submittedName>
</protein>
<evidence type="ECO:0000313" key="3">
    <source>
        <dbReference type="Proteomes" id="UP001056708"/>
    </source>
</evidence>
<dbReference type="EMBL" id="CP098611">
    <property type="protein sequence ID" value="USR90472.1"/>
    <property type="molecule type" value="Genomic_DNA"/>
</dbReference>
<evidence type="ECO:0000313" key="2">
    <source>
        <dbReference type="EMBL" id="USR90472.1"/>
    </source>
</evidence>
<dbReference type="InterPro" id="IPR029470">
    <property type="entry name" value="PDDEXK_4"/>
</dbReference>
<reference evidence="2" key="1">
    <citation type="submission" date="2022-06" db="EMBL/GenBank/DDBJ databases">
        <title>Genome sequence of Phormidium yuhuli AB48 isolated from an industrial photobioreactor environment.</title>
        <authorList>
            <person name="Qiu Y."/>
            <person name="Noonan A.J.C."/>
            <person name="Dofher K."/>
            <person name="Koch M."/>
            <person name="Kieft B."/>
            <person name="Lin X."/>
            <person name="Ziels R.M."/>
            <person name="Hallam S.J."/>
        </authorList>
    </citation>
    <scope>NUCLEOTIDE SEQUENCE</scope>
    <source>
        <strain evidence="2">AB48</strain>
    </source>
</reference>
<dbReference type="Pfam" id="PF14281">
    <property type="entry name" value="PDDEXK_4"/>
    <property type="match status" value="1"/>
</dbReference>
<dbReference type="RefSeq" id="WP_252662500.1">
    <property type="nucleotide sequence ID" value="NZ_CP098611.1"/>
</dbReference>
<dbReference type="Proteomes" id="UP001056708">
    <property type="component" value="Chromosome"/>
</dbReference>
<feature type="coiled-coil region" evidence="1">
    <location>
        <begin position="209"/>
        <end position="247"/>
    </location>
</feature>
<proteinExistence type="predicted"/>